<dbReference type="SMART" id="SM00389">
    <property type="entry name" value="HOX"/>
    <property type="match status" value="1"/>
</dbReference>
<name>A0A9D4U4Y6_ADICA</name>
<dbReference type="PROSITE" id="PS50071">
    <property type="entry name" value="HOMEOBOX_2"/>
    <property type="match status" value="1"/>
</dbReference>
<feature type="region of interest" description="Disordered" evidence="7">
    <location>
        <begin position="52"/>
        <end position="106"/>
    </location>
</feature>
<comment type="caution">
    <text evidence="9">The sequence shown here is derived from an EMBL/GenBank/DDBJ whole genome shotgun (WGS) entry which is preliminary data.</text>
</comment>
<gene>
    <name evidence="9" type="ORF">GOP47_0024721</name>
</gene>
<feature type="region of interest" description="Disordered" evidence="7">
    <location>
        <begin position="123"/>
        <end position="204"/>
    </location>
</feature>
<proteinExistence type="predicted"/>
<dbReference type="OrthoDB" id="514822at2759"/>
<dbReference type="Proteomes" id="UP000886520">
    <property type="component" value="Chromosome 24"/>
</dbReference>
<dbReference type="CDD" id="cd00086">
    <property type="entry name" value="homeodomain"/>
    <property type="match status" value="1"/>
</dbReference>
<dbReference type="PANTHER" id="PTHR15467">
    <property type="entry name" value="ZINC-FINGERS AND HOMEOBOXES RELATED"/>
    <property type="match status" value="1"/>
</dbReference>
<evidence type="ECO:0000256" key="5">
    <source>
        <dbReference type="PROSITE-ProRule" id="PRU00108"/>
    </source>
</evidence>
<evidence type="ECO:0000256" key="6">
    <source>
        <dbReference type="RuleBase" id="RU000682"/>
    </source>
</evidence>
<feature type="domain" description="Homeobox" evidence="8">
    <location>
        <begin position="313"/>
        <end position="373"/>
    </location>
</feature>
<feature type="region of interest" description="Disordered" evidence="7">
    <location>
        <begin position="368"/>
        <end position="398"/>
    </location>
</feature>
<dbReference type="InterPro" id="IPR009057">
    <property type="entry name" value="Homeodomain-like_sf"/>
</dbReference>
<dbReference type="GO" id="GO:0000981">
    <property type="term" value="F:DNA-binding transcription factor activity, RNA polymerase II-specific"/>
    <property type="evidence" value="ECO:0007669"/>
    <property type="project" value="TreeGrafter"/>
</dbReference>
<evidence type="ECO:0000313" key="10">
    <source>
        <dbReference type="Proteomes" id="UP000886520"/>
    </source>
</evidence>
<comment type="subcellular location">
    <subcellularLocation>
        <location evidence="1 5 6">Nucleus</location>
    </subcellularLocation>
</comment>
<organism evidence="9 10">
    <name type="scientific">Adiantum capillus-veneris</name>
    <name type="common">Maidenhair fern</name>
    <dbReference type="NCBI Taxonomy" id="13818"/>
    <lineage>
        <taxon>Eukaryota</taxon>
        <taxon>Viridiplantae</taxon>
        <taxon>Streptophyta</taxon>
        <taxon>Embryophyta</taxon>
        <taxon>Tracheophyta</taxon>
        <taxon>Polypodiopsida</taxon>
        <taxon>Polypodiidae</taxon>
        <taxon>Polypodiales</taxon>
        <taxon>Pteridineae</taxon>
        <taxon>Pteridaceae</taxon>
        <taxon>Vittarioideae</taxon>
        <taxon>Adiantum</taxon>
    </lineage>
</organism>
<dbReference type="InterPro" id="IPR001356">
    <property type="entry name" value="HD"/>
</dbReference>
<dbReference type="GO" id="GO:0003677">
    <property type="term" value="F:DNA binding"/>
    <property type="evidence" value="ECO:0007669"/>
    <property type="project" value="UniProtKB-UniRule"/>
</dbReference>
<keyword evidence="3 5" id="KW-0371">Homeobox</keyword>
<dbReference type="Gene3D" id="1.10.10.60">
    <property type="entry name" value="Homeodomain-like"/>
    <property type="match status" value="1"/>
</dbReference>
<protein>
    <recommendedName>
        <fullName evidence="8">Homeobox domain-containing protein</fullName>
    </recommendedName>
</protein>
<dbReference type="GO" id="GO:0005634">
    <property type="term" value="C:nucleus"/>
    <property type="evidence" value="ECO:0007669"/>
    <property type="project" value="UniProtKB-SubCell"/>
</dbReference>
<evidence type="ECO:0000256" key="7">
    <source>
        <dbReference type="SAM" id="MobiDB-lite"/>
    </source>
</evidence>
<dbReference type="EMBL" id="JABFUD020000024">
    <property type="protein sequence ID" value="KAI5060301.1"/>
    <property type="molecule type" value="Genomic_DNA"/>
</dbReference>
<reference evidence="9" key="1">
    <citation type="submission" date="2021-01" db="EMBL/GenBank/DDBJ databases">
        <title>Adiantum capillus-veneris genome.</title>
        <authorList>
            <person name="Fang Y."/>
            <person name="Liao Q."/>
        </authorList>
    </citation>
    <scope>NUCLEOTIDE SEQUENCE</scope>
    <source>
        <strain evidence="9">H3</strain>
        <tissue evidence="9">Leaf</tissue>
    </source>
</reference>
<dbReference type="SUPFAM" id="SSF46689">
    <property type="entry name" value="Homeodomain-like"/>
    <property type="match status" value="1"/>
</dbReference>
<feature type="DNA-binding region" description="Homeobox" evidence="5">
    <location>
        <begin position="315"/>
        <end position="374"/>
    </location>
</feature>
<dbReference type="PANTHER" id="PTHR15467:SF9">
    <property type="entry name" value="HOMEOBOX DOMAIN-CONTAINING PROTEIN"/>
    <property type="match status" value="1"/>
</dbReference>
<keyword evidence="4 5" id="KW-0539">Nucleus</keyword>
<feature type="compositionally biased region" description="Acidic residues" evidence="7">
    <location>
        <begin position="178"/>
        <end position="202"/>
    </location>
</feature>
<evidence type="ECO:0000256" key="3">
    <source>
        <dbReference type="ARBA" id="ARBA00023155"/>
    </source>
</evidence>
<dbReference type="Pfam" id="PF00046">
    <property type="entry name" value="Homeodomain"/>
    <property type="match status" value="1"/>
</dbReference>
<keyword evidence="10" id="KW-1185">Reference proteome</keyword>
<evidence type="ECO:0000256" key="1">
    <source>
        <dbReference type="ARBA" id="ARBA00004123"/>
    </source>
</evidence>
<evidence type="ECO:0000256" key="2">
    <source>
        <dbReference type="ARBA" id="ARBA00023125"/>
    </source>
</evidence>
<feature type="compositionally biased region" description="Acidic residues" evidence="7">
    <location>
        <begin position="91"/>
        <end position="106"/>
    </location>
</feature>
<keyword evidence="2 5" id="KW-0238">DNA-binding</keyword>
<feature type="compositionally biased region" description="Low complexity" evidence="7">
    <location>
        <begin position="369"/>
        <end position="384"/>
    </location>
</feature>
<evidence type="ECO:0000259" key="8">
    <source>
        <dbReference type="PROSITE" id="PS50071"/>
    </source>
</evidence>
<evidence type="ECO:0000256" key="4">
    <source>
        <dbReference type="ARBA" id="ARBA00023242"/>
    </source>
</evidence>
<evidence type="ECO:0000313" key="9">
    <source>
        <dbReference type="EMBL" id="KAI5060301.1"/>
    </source>
</evidence>
<sequence length="398" mass="45160">MAEACFSPLTKHCDAHLHSTQFLPTCSFPARLKTSFVGNPPSARLFFRSAHKSSHNVNSAPPAGFSKKKKRKVEEDPWESLFRQLEKDLENDKDDGNEEDITEEDVANLEKELDTLLQDIENATTDDKQANESNDMLRGQGPDDDDSILVDEEKGINAKGNSKHDQDKGLNGTGKDRDDDEEEADFELADDADEDSSDDEFEEPRIVNLQKWQLRKLAAAVELGRRKVNIKSLAAELKLDRHDLIYFLKNPPPELLMAVSALEENADEDNESVPDQADVGADIEKTDVSVTVSVNDDQDMNKPTETQKPTYGPRDWYKGKRIKKTNLLTLERVYQRSRRPTNSMIESLVQATHLPRSRILEWFEEQRARSGARSPPRPNAASRQAWKKPVTHSFERLH</sequence>
<feature type="compositionally biased region" description="Basic and acidic residues" evidence="7">
    <location>
        <begin position="151"/>
        <end position="168"/>
    </location>
</feature>
<dbReference type="AlphaFoldDB" id="A0A9D4U4Y6"/>
<accession>A0A9D4U4Y6</accession>